<dbReference type="InterPro" id="IPR016039">
    <property type="entry name" value="Thiolase-like"/>
</dbReference>
<evidence type="ECO:0000313" key="16">
    <source>
        <dbReference type="Proteomes" id="UP000028545"/>
    </source>
</evidence>
<protein>
    <submittedName>
        <fullName evidence="15">Nonribosomal peptide synthetase 14</fullName>
    </submittedName>
</protein>
<dbReference type="PROSITE" id="PS52019">
    <property type="entry name" value="PKS_MFAS_DH"/>
    <property type="match status" value="1"/>
</dbReference>
<dbReference type="InterPro" id="IPR006162">
    <property type="entry name" value="Ppantetheine_attach_site"/>
</dbReference>
<sequence length="4049" mass="444048">MAYSHPPKEPIAIIGTGCRFPGNSTSPSKLWELLLSPRELSKEITAESRFNADGFYHPNGEHHGCSNVTKSYLLEEDPRFFDSGFFSIAPREAEAIDPQQRLLLETVYEAMENAGLTLQGLRGSMTSAYVGAMSADYTDTQLRDLENFSQYMITGTSRALLSNRLSYFFDWRGPSISVDTACSSSLVAVHLGVQSLRNGECTISCVAGSNLILGPDAFLAATSLHLLSPSGKSQMWDQSADGYARGEGICAFFMKTLSQALRDGDRIDALIRETCVNSDGRTKGITLPSAEAQAALIRATYRNAGLDILRSMDRPQYIEAHGTGTQAGDPREASALSQTFFPPGQDHDDKPTMIVGSVKTIIGHTEGCAGIAGLLKVLLAMRNKTIPPNQHLRNLNPSVRPFYQKLRIPTTPQEWPPVPPAHPLRASINGFGSGGTNCHAVMESYVPEIHDHGPWGKPEALPKALTPISPDLDFTPIPLIFSATSESALVSMLEKYAQYMERNNVSLHRLAITLNSRRSTLPVRIAFPATSKRNLLEGINKQLSKVRRNPGTELGTRSSVIEFSENRRPRILGVFTGQGAQWPGMGQTLFKRCALFRETIKMMEDSLAQLPDPPEWSLKEELLAPPAQSRLGEAELSLPICAAVQVGLVRLLSQAGITFHTVVGHSGGEIGAAYAAGKISENDAVMIAYYRGVYAKLAIGEEGRKGAMIAVGFGFDEGINFCSTAQMKGRLTVAASNSPKSVTLSGDEDAIFEAKRILDNEGLFNRILKVDTAYHSSHMYPCGPPYLAALERCDIPVGESNGITAWVSSVYEDSRIITPEEDPDMKALYWKENLIGRVLFSQAVEGALDDGRGALDLALEVGPHPALRGPTLETIRNKIGSEIPYSGVLDRRSDDLTALSAALGFVWTHLGPDSVDFNGYSSAFDEGYRHINAAPLPDLPTYPWDHKAILWRESRLNKQVRSRADRPHELLGNRTPDDTDYEPRWRNLFKLDEIPWLRDHRIQNQVIVPAATYCVMALEAARVLCRGRQVLSIELSNIAILRPIVLDESSDGTETLLSLRSDLDSTKRKSDLIESEFTLSSGTVEDGHMRTAVTGKIRIFLSGDQSSDSALFPLRASEPQSELLSVNVNQFYETLDEMGLGYTGPFRAMTSMERRMDMASAVVKVDEEVGKSIPVHPTWLDVCFQTFLAAFGAPRDGSLWTAFLPTTIGRMTFSPKARVSPEGPASMIVDAHLTNFTPGFQATLPTITGDMSIYNSETGKLEIRIEDFRLSSIVPATERDDRILYLKTAWQPDILSAPTFETQLTPPDQELRLIDACEKAIYYYLAKLKADKSFNEVAEKTPGLISLVEEAASRSPSEPTKSEFVAILDEFGEHIDMDLVRTIGESLLNNSQGPTPTPDTAQSSGPSLSELVTRWHNEGLGFAQLRKHIVSAAKQISHRYPRLRILQVGPSSPNLVRGVCQELDRSLGSYTIVDGSGQALEELAAALTSDQLRVNTKVLDVENGAEEVRDIVTPGSFDLVIVHKAFRKQTTALKAIRSLLRPGGFLLMMAATGNQLRFPFFLSSAPPVNEGDGSMQPKLTNPTREQTHGVLRKAGFSGIDSMGLDNISEKHTFSVVLSQAVDDEINFLRAPLTSALPISSRERLLILGGSSPKIANLIRSIQNRLSRVWDGEITAVNCLDGLKSEEDLKAGTVLSLTELDRPVLEHLSASSFENLQLLLERCNPVLWVTQGARSESPYQSGTIGLGRSFQSENPQKILQFLDLDTLDGSESIIAECLLRLTRGIALRDDSEKKLHLWSTEPELVLENGQLLIPRLVPDSERNHRLNSLRRKVKTQAHVSSQPITLVRSLQNAGEVSYAAEEGLHYHSNLAEFSIGSDQISLILEYCSLNPVMPNYHDQELFCCIGRTQEGTRFLALSASNSSAITVPRAWTIRLGDEELQEHLPMFVSLISEIRAHVIEASMLPGYTTLLYGSDAHLAASLERRNAISNKNFAFIDFDYQARPAGVGLLGNHIEIGPHTSRRELESMIPERTRLLINLRHQTDSRILSAIQQALPANAAVVSVDSLDANGLVPHEVLFKALISVQSLPSPSSTPLDSTIIVKASMLVLDGVKQHPNVEVVDWAGDQIITLTKRPVNPRHLFSPDKTYILVGLSGQIGQSMCRWMVENGARNIVVTSRNPDKNALWRDELERQGANIAIEVADVTNKQDLENLRTRILNKMPAIGGVANGAMVLSDRMFADMSYESFRKVLAPKVDGSKNLDEVFSADNLDFFLLFSSISAVTGQRSQANYAAANNFMVGLASQRRARNLPASVIDIGMVIGVGVIQRTEGEDGVSALETNLRKLDYMPVSERDLHHLLSEAIVLDRSAESPELVTGLETYNISSQNRPFWHKNARFSHLLADESSSQTGQSSASSVQKTLKERLADSPGPDEALQIMEGALLAYLISALKLSPDGVYRDIPLIDLGIDSLVAVEIRNWIFSEAGHDVPVLKILGGSSVRQICDEVISSLSFEGRQVESPEVKVQAAPLPTSRDWNKPTPDTNKGEDTLSSSASSGPSPKSDPLRDGQLTPTDNLSNSSISSEPSPKPDSIEDGKLSSPSHPATAPHVLEEKPPRPTPFRTESMSLGQSRLYFLTQYLNDDTVLNCTASYDLQGKLDVVKFEKALQAVIQRHETLRTIFYGNEQDGQPVQGIIEKSLFKLTIIPGVSDTTHDVKREFDRTHEYHYDLERGDTFIATLLTHGVDAHTVIFGYHHIIMDGVSWQIFQQDLAKFYNDPSSSLSSSKSKPTQYIDFILEQQRALSNGAYTERLKFFKNEFGEPVNPIPLFPFAKVSTRKSLKQYRIRNVVTHVSAEVVSALKKESQASRTTSFHFFLAAFQVLLRRLLDTEQLCIGIVDANRSDQSFADTIGFFLETLPVVFRVGNDQKFSDVLQTTRTKAYTALAQTGVPIEEILQACNIPASMTETPLFQVVFNYRMGAGRTSQMQGVDMRFLEYADAKNPFDLVVSVDELEDGTAMLTFSLQDYLYDQEGAELLVNTYTHLLDVLSKDITRSVGSIPIFDTPLTQLGITLGTGPIVELAPQSAGTLSKIINTWVDKDPEALAVKDISGKTMTYSQLSERASAISTVLSSAGAESSSPICVLLDPSVDAIATILGILRSGAVYVPLDVRSTDERLRDILEESDVAILLHHAATSKRAAELHRLSGNAQRISLIDLDVVSLNLTQKVNDTSTLDSLAMILYTSGSTGKPKGIPLTNGNIRTTILAVSERVPLGREVVLQQSGQGFDAAIFQIFIALANGGTLIMGDNRGDPAELAALMAREGVTCTVVIVSEMQSMLKYGHEELAGCSSWRIAMVAGEAFTTNLLDQFRSLNRPHLKIVNAYGPTEASICSSISEVSSSDVKRGDFSIPIGRALANYGTYIVDEECMPVPIGWPGQIAISGPGVTSGYLNLPQLTETKFIHRGFSNQGAPGWDRLYLTGDKGRMLSDGSIVVYGRMDGDDQVKIRGMRIQLDDVSRTLVQASRGTLVDAAVLGRRDGSGNQRLVAYVVFSRACQIDDKQAYLRQLNHELPIPQYMRPVIAIALDVLPVTDRGKLDSSKLVALPLPRVSLGDEETNEELTEQEARLRDVWRSLLGEVSLAIPIRRSSDFFSVGGNSLLLLRLKSEIRRVWGVEIPLSELFQTSTLELLAARLAGDSKLVHIDWEKETEPDNKTFLVSPPSANGLESPTRRRKEEGISVLLTGATGFLGTALLRQLVNLPQVAHVHCAAIRPGVPGELRQLGVDSPKIVRHSGDLALPHLGMSQEETSDLFNDVDIIIHNGAEVSHMKNYRSLRAANFLSTIELARLAIPRRIPIHYISTGGVARLSGAAVQPESSLAAFQPPVDGSDGYVASKWASEVFLEKVHRRYPGQIWIHRPSSITGDNVPDLDVVHSVLKFSKLMKAVPDLTGSSGAFDFIHVDTVSNDIARCVVASIDRKVKASDNALVYVHQSGETIVPVDQLKEYLEGSAAGSFRVLPLEEWVTGALQSGLDEVLGSFLLASKGVIRVPLLQRRKE</sequence>
<dbReference type="GO" id="GO:0016874">
    <property type="term" value="F:ligase activity"/>
    <property type="evidence" value="ECO:0007669"/>
    <property type="project" value="UniProtKB-KW"/>
</dbReference>
<dbReference type="Gene3D" id="3.30.559.10">
    <property type="entry name" value="Chloramphenicol acetyltransferase-like domain"/>
    <property type="match status" value="1"/>
</dbReference>
<dbReference type="Pfam" id="PF00109">
    <property type="entry name" value="ketoacyl-synt"/>
    <property type="match status" value="1"/>
</dbReference>
<dbReference type="SUPFAM" id="SSF56801">
    <property type="entry name" value="Acetyl-CoA synthetase-like"/>
    <property type="match status" value="1"/>
</dbReference>
<keyword evidence="3" id="KW-0436">Ligase</keyword>
<dbReference type="SMART" id="SM00823">
    <property type="entry name" value="PKS_PP"/>
    <property type="match status" value="2"/>
</dbReference>
<dbReference type="SUPFAM" id="SSF52777">
    <property type="entry name" value="CoA-dependent acyltransferases"/>
    <property type="match status" value="2"/>
</dbReference>
<dbReference type="InterPro" id="IPR014031">
    <property type="entry name" value="Ketoacyl_synth_C"/>
</dbReference>
<feature type="region of interest" description="N-terminal hotdog fold" evidence="10">
    <location>
        <begin position="968"/>
        <end position="1104"/>
    </location>
</feature>
<organism evidence="15 16">
    <name type="scientific">Pseudallescheria apiosperma</name>
    <name type="common">Scedosporium apiospermum</name>
    <dbReference type="NCBI Taxonomy" id="563466"/>
    <lineage>
        <taxon>Eukaryota</taxon>
        <taxon>Fungi</taxon>
        <taxon>Dikarya</taxon>
        <taxon>Ascomycota</taxon>
        <taxon>Pezizomycotina</taxon>
        <taxon>Sordariomycetes</taxon>
        <taxon>Hypocreomycetidae</taxon>
        <taxon>Microascales</taxon>
        <taxon>Microascaceae</taxon>
        <taxon>Scedosporium</taxon>
    </lineage>
</organism>
<keyword evidence="16" id="KW-1185">Reference proteome</keyword>
<feature type="domain" description="Carrier" evidence="12">
    <location>
        <begin position="2432"/>
        <end position="2509"/>
    </location>
</feature>
<dbReference type="InterPro" id="IPR009081">
    <property type="entry name" value="PP-bd_ACP"/>
</dbReference>
<dbReference type="GO" id="GO:0016491">
    <property type="term" value="F:oxidoreductase activity"/>
    <property type="evidence" value="ECO:0007669"/>
    <property type="project" value="UniProtKB-KW"/>
</dbReference>
<dbReference type="Proteomes" id="UP000028545">
    <property type="component" value="Unassembled WGS sequence"/>
</dbReference>
<dbReference type="PROSITE" id="PS00455">
    <property type="entry name" value="AMP_BINDING"/>
    <property type="match status" value="1"/>
</dbReference>
<dbReference type="EMBL" id="JOWA01000121">
    <property type="protein sequence ID" value="KEZ40612.1"/>
    <property type="molecule type" value="Genomic_DNA"/>
</dbReference>
<dbReference type="PANTHER" id="PTHR43775:SF20">
    <property type="entry name" value="HYBRID PKS-NRPS SYNTHETASE APDA"/>
    <property type="match status" value="1"/>
</dbReference>
<dbReference type="SUPFAM" id="SSF52151">
    <property type="entry name" value="FabD/lysophospholipase-like"/>
    <property type="match status" value="1"/>
</dbReference>
<dbReference type="GO" id="GO:0006633">
    <property type="term" value="P:fatty acid biosynthetic process"/>
    <property type="evidence" value="ECO:0007669"/>
    <property type="project" value="InterPro"/>
</dbReference>
<dbReference type="SUPFAM" id="SSF47336">
    <property type="entry name" value="ACP-like"/>
    <property type="match status" value="2"/>
</dbReference>
<gene>
    <name evidence="15" type="ORF">SAPIO_CDS8531</name>
</gene>
<dbReference type="InterPro" id="IPR049551">
    <property type="entry name" value="PKS_DH_C"/>
</dbReference>
<evidence type="ECO:0000256" key="7">
    <source>
        <dbReference type="ARBA" id="ARBA00023002"/>
    </source>
</evidence>
<dbReference type="InterPro" id="IPR050091">
    <property type="entry name" value="PKS_NRPS_Biosynth_Enz"/>
</dbReference>
<dbReference type="Pfam" id="PF00668">
    <property type="entry name" value="Condensation"/>
    <property type="match status" value="1"/>
</dbReference>
<dbReference type="InterPro" id="IPR042099">
    <property type="entry name" value="ANL_N_sf"/>
</dbReference>
<evidence type="ECO:0000313" key="15">
    <source>
        <dbReference type="EMBL" id="KEZ40612.1"/>
    </source>
</evidence>
<dbReference type="Pfam" id="PF02801">
    <property type="entry name" value="Ketoacyl-synt_C"/>
    <property type="match status" value="1"/>
</dbReference>
<dbReference type="InterPro" id="IPR042104">
    <property type="entry name" value="PKS_dehydratase_sf"/>
</dbReference>
<dbReference type="Gene3D" id="3.30.559.30">
    <property type="entry name" value="Nonribosomal peptide synthetase, condensation domain"/>
    <property type="match status" value="1"/>
</dbReference>
<feature type="region of interest" description="Disordered" evidence="11">
    <location>
        <begin position="2516"/>
        <end position="2621"/>
    </location>
</feature>
<dbReference type="Gene3D" id="3.40.50.150">
    <property type="entry name" value="Vaccinia Virus protein VP39"/>
    <property type="match status" value="1"/>
</dbReference>
<dbReference type="InterPro" id="IPR036291">
    <property type="entry name" value="NAD(P)-bd_dom_sf"/>
</dbReference>
<dbReference type="Pfam" id="PF23297">
    <property type="entry name" value="ACP_SdgA_C"/>
    <property type="match status" value="1"/>
</dbReference>
<dbReference type="InterPro" id="IPR029063">
    <property type="entry name" value="SAM-dependent_MTases_sf"/>
</dbReference>
<dbReference type="Pfam" id="PF00550">
    <property type="entry name" value="PP-binding"/>
    <property type="match status" value="1"/>
</dbReference>
<dbReference type="Pfam" id="PF08659">
    <property type="entry name" value="KR"/>
    <property type="match status" value="1"/>
</dbReference>
<dbReference type="FunFam" id="3.40.47.10:FF:000019">
    <property type="entry name" value="Polyketide synthase type I"/>
    <property type="match status" value="1"/>
</dbReference>
<dbReference type="InterPro" id="IPR010071">
    <property type="entry name" value="AA_adenyl_dom"/>
</dbReference>
<dbReference type="InterPro" id="IPR016036">
    <property type="entry name" value="Malonyl_transacylase_ACP-bd"/>
</dbReference>
<evidence type="ECO:0000256" key="10">
    <source>
        <dbReference type="PROSITE-ProRule" id="PRU01363"/>
    </source>
</evidence>
<dbReference type="OMA" id="TDYEPRW"/>
<feature type="region of interest" description="C-terminal hotdog fold" evidence="10">
    <location>
        <begin position="1122"/>
        <end position="1279"/>
    </location>
</feature>
<dbReference type="InterPro" id="IPR054514">
    <property type="entry name" value="RhiE-like_linker"/>
</dbReference>
<dbReference type="InterPro" id="IPR000873">
    <property type="entry name" value="AMP-dep_synth/lig_dom"/>
</dbReference>
<keyword evidence="4" id="KW-0489">Methyltransferase</keyword>
<dbReference type="InterPro" id="IPR020845">
    <property type="entry name" value="AMP-binding_CS"/>
</dbReference>
<dbReference type="Pfam" id="PF23114">
    <property type="entry name" value="NAD-bd_HRPKS_sdrA"/>
    <property type="match status" value="1"/>
</dbReference>
<dbReference type="Pfam" id="PF22336">
    <property type="entry name" value="RhiE-like_linker"/>
    <property type="match status" value="1"/>
</dbReference>
<dbReference type="Gene3D" id="3.10.129.110">
    <property type="entry name" value="Polyketide synthase dehydratase"/>
    <property type="match status" value="1"/>
</dbReference>
<keyword evidence="7" id="KW-0560">Oxidoreductase</keyword>
<dbReference type="CDD" id="cd19532">
    <property type="entry name" value="C_PKS-NRPS"/>
    <property type="match status" value="1"/>
</dbReference>
<evidence type="ECO:0000256" key="6">
    <source>
        <dbReference type="ARBA" id="ARBA00022737"/>
    </source>
</evidence>
<dbReference type="GeneID" id="27727603"/>
<dbReference type="GO" id="GO:0032259">
    <property type="term" value="P:methylation"/>
    <property type="evidence" value="ECO:0007669"/>
    <property type="project" value="UniProtKB-KW"/>
</dbReference>
<dbReference type="InterPro" id="IPR049900">
    <property type="entry name" value="PKS_mFAS_DH"/>
</dbReference>
<dbReference type="InterPro" id="IPR001242">
    <property type="entry name" value="Condensation_dom"/>
</dbReference>
<dbReference type="InterPro" id="IPR036736">
    <property type="entry name" value="ACP-like_sf"/>
</dbReference>
<dbReference type="Gene3D" id="3.40.366.10">
    <property type="entry name" value="Malonyl-Coenzyme A Acyl Carrier Protein, domain 2"/>
    <property type="match status" value="1"/>
</dbReference>
<dbReference type="Pfam" id="PF00501">
    <property type="entry name" value="AMP-binding"/>
    <property type="match status" value="1"/>
</dbReference>
<comment type="caution">
    <text evidence="15">The sequence shown here is derived from an EMBL/GenBank/DDBJ whole genome shotgun (WGS) entry which is preliminary data.</text>
</comment>
<dbReference type="GO" id="GO:0004312">
    <property type="term" value="F:fatty acid synthase activity"/>
    <property type="evidence" value="ECO:0007669"/>
    <property type="project" value="TreeGrafter"/>
</dbReference>
<dbReference type="Gene3D" id="3.30.70.3290">
    <property type="match status" value="1"/>
</dbReference>
<feature type="domain" description="Carrier" evidence="12">
    <location>
        <begin position="3612"/>
        <end position="3691"/>
    </location>
</feature>
<dbReference type="PROSITE" id="PS52004">
    <property type="entry name" value="KS3_2"/>
    <property type="match status" value="1"/>
</dbReference>
<evidence type="ECO:0000256" key="5">
    <source>
        <dbReference type="ARBA" id="ARBA00022679"/>
    </source>
</evidence>
<dbReference type="KEGG" id="sapo:SAPIO_CDS8531"/>
<dbReference type="OrthoDB" id="329835at2759"/>
<evidence type="ECO:0000256" key="1">
    <source>
        <dbReference type="ARBA" id="ARBA00022450"/>
    </source>
</evidence>
<dbReference type="Pfam" id="PF00698">
    <property type="entry name" value="Acyl_transf_1"/>
    <property type="match status" value="1"/>
</dbReference>
<dbReference type="GO" id="GO:0030639">
    <property type="term" value="P:polyketide biosynthetic process"/>
    <property type="evidence" value="ECO:0007669"/>
    <property type="project" value="UniProtKB-ARBA"/>
</dbReference>
<dbReference type="Pfam" id="PF14765">
    <property type="entry name" value="PS-DH"/>
    <property type="match status" value="1"/>
</dbReference>
<dbReference type="Gene3D" id="3.30.300.30">
    <property type="match status" value="1"/>
</dbReference>
<keyword evidence="5" id="KW-0808">Transferase</keyword>
<dbReference type="InterPro" id="IPR020806">
    <property type="entry name" value="PKS_PP-bd"/>
</dbReference>
<feature type="domain" description="PKS/mFAS DH" evidence="14">
    <location>
        <begin position="968"/>
        <end position="1279"/>
    </location>
</feature>
<feature type="region of interest" description="Disordered" evidence="11">
    <location>
        <begin position="2402"/>
        <end position="2429"/>
    </location>
</feature>
<evidence type="ECO:0000256" key="4">
    <source>
        <dbReference type="ARBA" id="ARBA00022603"/>
    </source>
</evidence>
<dbReference type="GO" id="GO:0008168">
    <property type="term" value="F:methyltransferase activity"/>
    <property type="evidence" value="ECO:0007669"/>
    <property type="project" value="UniProtKB-KW"/>
</dbReference>
<feature type="active site" description="Proton acceptor; for dehydratase activity" evidence="10">
    <location>
        <position position="1000"/>
    </location>
</feature>
<dbReference type="PROSITE" id="PS00606">
    <property type="entry name" value="KS3_1"/>
    <property type="match status" value="1"/>
</dbReference>
<feature type="compositionally biased region" description="Low complexity" evidence="11">
    <location>
        <begin position="2404"/>
        <end position="2417"/>
    </location>
</feature>
<accession>A0A084FZV0</accession>
<evidence type="ECO:0000259" key="12">
    <source>
        <dbReference type="PROSITE" id="PS50075"/>
    </source>
</evidence>
<keyword evidence="2" id="KW-0597">Phosphoprotein</keyword>
<dbReference type="InterPro" id="IPR013120">
    <property type="entry name" value="FAR_NAD-bd"/>
</dbReference>
<dbReference type="GO" id="GO:0004315">
    <property type="term" value="F:3-oxoacyl-[acyl-carrier-protein] synthase activity"/>
    <property type="evidence" value="ECO:0007669"/>
    <property type="project" value="InterPro"/>
</dbReference>
<dbReference type="SMART" id="SM00822">
    <property type="entry name" value="PKS_KR"/>
    <property type="match status" value="1"/>
</dbReference>
<dbReference type="SMART" id="SM00827">
    <property type="entry name" value="PKS_AT"/>
    <property type="match status" value="1"/>
</dbReference>
<dbReference type="InterPro" id="IPR049552">
    <property type="entry name" value="PKS_DH_N"/>
</dbReference>
<dbReference type="SUPFAM" id="SSF53901">
    <property type="entry name" value="Thiolase-like"/>
    <property type="match status" value="1"/>
</dbReference>
<dbReference type="InterPro" id="IPR001227">
    <property type="entry name" value="Ac_transferase_dom_sf"/>
</dbReference>
<dbReference type="SMART" id="SM00825">
    <property type="entry name" value="PKS_KS"/>
    <property type="match status" value="1"/>
</dbReference>
<evidence type="ECO:0000256" key="9">
    <source>
        <dbReference type="ARBA" id="ARBA00029443"/>
    </source>
</evidence>
<dbReference type="PROSITE" id="PS00012">
    <property type="entry name" value="PHOSPHOPANTETHEINE"/>
    <property type="match status" value="1"/>
</dbReference>
<dbReference type="Gene3D" id="3.40.47.10">
    <property type="match status" value="1"/>
</dbReference>
<feature type="region of interest" description="Disordered" evidence="11">
    <location>
        <begin position="1387"/>
        <end position="1407"/>
    </location>
</feature>
<dbReference type="InterPro" id="IPR018201">
    <property type="entry name" value="Ketoacyl_synth_AS"/>
</dbReference>
<dbReference type="NCBIfam" id="TIGR01733">
    <property type="entry name" value="AA-adenyl-dom"/>
    <property type="match status" value="1"/>
</dbReference>
<dbReference type="InterPro" id="IPR023213">
    <property type="entry name" value="CAT-like_dom_sf"/>
</dbReference>
<dbReference type="InterPro" id="IPR020807">
    <property type="entry name" value="PKS_DH"/>
</dbReference>
<dbReference type="Pfam" id="PF07993">
    <property type="entry name" value="NAD_binding_4"/>
    <property type="match status" value="1"/>
</dbReference>
<evidence type="ECO:0000259" key="13">
    <source>
        <dbReference type="PROSITE" id="PS52004"/>
    </source>
</evidence>
<dbReference type="GO" id="GO:0031177">
    <property type="term" value="F:phosphopantetheine binding"/>
    <property type="evidence" value="ECO:0007669"/>
    <property type="project" value="InterPro"/>
</dbReference>
<dbReference type="Gene3D" id="3.40.50.720">
    <property type="entry name" value="NAD(P)-binding Rossmann-like Domain"/>
    <property type="match status" value="3"/>
</dbReference>
<dbReference type="RefSeq" id="XP_016640411.1">
    <property type="nucleotide sequence ID" value="XM_016790148.1"/>
</dbReference>
<feature type="domain" description="Ketosynthase family 3 (KS3)" evidence="13">
    <location>
        <begin position="8"/>
        <end position="444"/>
    </location>
</feature>
<keyword evidence="1" id="KW-0596">Phosphopantetheine</keyword>
<dbReference type="InterPro" id="IPR014043">
    <property type="entry name" value="Acyl_transferase_dom"/>
</dbReference>
<dbReference type="SMART" id="SM00826">
    <property type="entry name" value="PKS_DH"/>
    <property type="match status" value="1"/>
</dbReference>
<dbReference type="InterPro" id="IPR014030">
    <property type="entry name" value="Ketoacyl_synth_N"/>
</dbReference>
<dbReference type="PANTHER" id="PTHR43775">
    <property type="entry name" value="FATTY ACID SYNTHASE"/>
    <property type="match status" value="1"/>
</dbReference>
<evidence type="ECO:0000259" key="14">
    <source>
        <dbReference type="PROSITE" id="PS52019"/>
    </source>
</evidence>
<comment type="similarity">
    <text evidence="9">In the C-terminal section; belongs to the NRP synthetase family.</text>
</comment>
<dbReference type="InterPro" id="IPR020841">
    <property type="entry name" value="PKS_Beta-ketoAc_synthase_dom"/>
</dbReference>
<reference evidence="15 16" key="1">
    <citation type="journal article" date="2014" name="Genome Announc.">
        <title>Draft genome sequence of the pathogenic fungus Scedosporium apiospermum.</title>
        <authorList>
            <person name="Vandeputte P."/>
            <person name="Ghamrawi S."/>
            <person name="Rechenmann M."/>
            <person name="Iltis A."/>
            <person name="Giraud S."/>
            <person name="Fleury M."/>
            <person name="Thornton C."/>
            <person name="Delhaes L."/>
            <person name="Meyer W."/>
            <person name="Papon N."/>
            <person name="Bouchara J.P."/>
        </authorList>
    </citation>
    <scope>NUCLEOTIDE SEQUENCE [LARGE SCALE GENOMIC DNA]</scope>
    <source>
        <strain evidence="15 16">IHEM 14462</strain>
    </source>
</reference>
<evidence type="ECO:0000256" key="3">
    <source>
        <dbReference type="ARBA" id="ARBA00022598"/>
    </source>
</evidence>
<dbReference type="InterPro" id="IPR057326">
    <property type="entry name" value="KR_dom"/>
</dbReference>
<evidence type="ECO:0000256" key="2">
    <source>
        <dbReference type="ARBA" id="ARBA00022553"/>
    </source>
</evidence>
<dbReference type="InterPro" id="IPR056501">
    <property type="entry name" value="NAD-bd_HRPKS_sdrA"/>
</dbReference>
<dbReference type="SUPFAM" id="SSF53335">
    <property type="entry name" value="S-adenosyl-L-methionine-dependent methyltransferases"/>
    <property type="match status" value="1"/>
</dbReference>
<dbReference type="InterPro" id="IPR045851">
    <property type="entry name" value="AMP-bd_C_sf"/>
</dbReference>
<dbReference type="CDD" id="cd00833">
    <property type="entry name" value="PKS"/>
    <property type="match status" value="1"/>
</dbReference>
<dbReference type="CDD" id="cd05930">
    <property type="entry name" value="A_NRPS"/>
    <property type="match status" value="1"/>
</dbReference>
<dbReference type="PROSITE" id="PS50075">
    <property type="entry name" value="CARRIER"/>
    <property type="match status" value="2"/>
</dbReference>
<dbReference type="InterPro" id="IPR016035">
    <property type="entry name" value="Acyl_Trfase/lysoPLipase"/>
</dbReference>
<dbReference type="InterPro" id="IPR013968">
    <property type="entry name" value="PKS_KR"/>
</dbReference>
<dbReference type="VEuPathDB" id="FungiDB:SAPIO_CDS8531"/>
<evidence type="ECO:0000256" key="8">
    <source>
        <dbReference type="ARBA" id="ARBA00023268"/>
    </source>
</evidence>
<keyword evidence="8" id="KW-0511">Multifunctional enzyme</keyword>
<keyword evidence="6" id="KW-0677">Repeat</keyword>
<feature type="active site" description="Proton donor; for dehydratase activity" evidence="10">
    <location>
        <position position="1181"/>
    </location>
</feature>
<evidence type="ECO:0000256" key="11">
    <source>
        <dbReference type="SAM" id="MobiDB-lite"/>
    </source>
</evidence>
<dbReference type="Pfam" id="PF21089">
    <property type="entry name" value="PKS_DH_N"/>
    <property type="match status" value="1"/>
</dbReference>
<dbReference type="HOGENOM" id="CLU_000022_37_4_1"/>
<name>A0A084FZV0_PSEDA</name>
<dbReference type="SUPFAM" id="SSF51735">
    <property type="entry name" value="NAD(P)-binding Rossmann-fold domains"/>
    <property type="match status" value="3"/>
</dbReference>
<dbReference type="SUPFAM" id="SSF55048">
    <property type="entry name" value="Probable ACP-binding domain of malonyl-CoA ACP transacylase"/>
    <property type="match status" value="1"/>
</dbReference>
<feature type="compositionally biased region" description="Low complexity" evidence="11">
    <location>
        <begin position="2549"/>
        <end position="2560"/>
    </location>
</feature>
<dbReference type="Gene3D" id="3.40.50.12780">
    <property type="entry name" value="N-terminal domain of ligase-like"/>
    <property type="match status" value="1"/>
</dbReference>
<dbReference type="Gene3D" id="1.10.1200.10">
    <property type="entry name" value="ACP-like"/>
    <property type="match status" value="2"/>
</dbReference>
<proteinExistence type="inferred from homology"/>